<evidence type="ECO:0000313" key="1">
    <source>
        <dbReference type="EMBL" id="GAI91788.1"/>
    </source>
</evidence>
<sequence>MLHVDLSVFKEKNKVIAVVDADPGSGSVRRKFQKRCKEYKIPCRRLKRYSTENYFSVNALRKVFGKQMRKEIKELKPNVKVEEQIGFSPKASGRKIIENMDIKELEGTDLLEFCKNVERYASE</sequence>
<dbReference type="AlphaFoldDB" id="X1SFP5"/>
<comment type="caution">
    <text evidence="1">The sequence shown here is derived from an EMBL/GenBank/DDBJ whole genome shotgun (WGS) entry which is preliminary data.</text>
</comment>
<accession>X1SFP5</accession>
<dbReference type="EMBL" id="BARW01015185">
    <property type="protein sequence ID" value="GAI91788.1"/>
    <property type="molecule type" value="Genomic_DNA"/>
</dbReference>
<proteinExistence type="predicted"/>
<gene>
    <name evidence="1" type="ORF">S12H4_26713</name>
</gene>
<protein>
    <submittedName>
        <fullName evidence="1">Uncharacterized protein</fullName>
    </submittedName>
</protein>
<reference evidence="1" key="1">
    <citation type="journal article" date="2014" name="Front. Microbiol.">
        <title>High frequency of phylogenetically diverse reductive dehalogenase-homologous genes in deep subseafloor sedimentary metagenomes.</title>
        <authorList>
            <person name="Kawai M."/>
            <person name="Futagami T."/>
            <person name="Toyoda A."/>
            <person name="Takaki Y."/>
            <person name="Nishi S."/>
            <person name="Hori S."/>
            <person name="Arai W."/>
            <person name="Tsubouchi T."/>
            <person name="Morono Y."/>
            <person name="Uchiyama I."/>
            <person name="Ito T."/>
            <person name="Fujiyama A."/>
            <person name="Inagaki F."/>
            <person name="Takami H."/>
        </authorList>
    </citation>
    <scope>NUCLEOTIDE SEQUENCE</scope>
    <source>
        <strain evidence="1">Expedition CK06-06</strain>
    </source>
</reference>
<name>X1SFP5_9ZZZZ</name>
<organism evidence="1">
    <name type="scientific">marine sediment metagenome</name>
    <dbReference type="NCBI Taxonomy" id="412755"/>
    <lineage>
        <taxon>unclassified sequences</taxon>
        <taxon>metagenomes</taxon>
        <taxon>ecological metagenomes</taxon>
    </lineage>
</organism>